<evidence type="ECO:0000256" key="6">
    <source>
        <dbReference type="ARBA" id="ARBA00023136"/>
    </source>
</evidence>
<protein>
    <recommendedName>
        <fullName evidence="7">Autophagy-related protein</fullName>
    </recommendedName>
</protein>
<feature type="transmembrane region" description="Helical" evidence="7">
    <location>
        <begin position="208"/>
        <end position="226"/>
    </location>
</feature>
<comment type="caution">
    <text evidence="8">The sequence shown here is derived from an EMBL/GenBank/DDBJ whole genome shotgun (WGS) entry which is preliminary data.</text>
</comment>
<comment type="subcellular location">
    <subcellularLocation>
        <location evidence="1">Endomembrane system</location>
        <topology evidence="1">Multi-pass membrane protein</topology>
    </subcellularLocation>
    <subcellularLocation>
        <location evidence="7">Vacuole membrane</location>
        <topology evidence="7">Multi-pass membrane protein</topology>
    </subcellularLocation>
</comment>
<dbReference type="InterPro" id="IPR050495">
    <property type="entry name" value="ATG22/LtaA_families"/>
</dbReference>
<keyword evidence="3 7" id="KW-0813">Transport</keyword>
<dbReference type="Proteomes" id="UP000789570">
    <property type="component" value="Unassembled WGS sequence"/>
</dbReference>
<keyword evidence="4 7" id="KW-0812">Transmembrane</keyword>
<dbReference type="Pfam" id="PF11700">
    <property type="entry name" value="ATG22"/>
    <property type="match status" value="1"/>
</dbReference>
<dbReference type="InterPro" id="IPR024671">
    <property type="entry name" value="Atg22-like"/>
</dbReference>
<feature type="transmembrane region" description="Helical" evidence="7">
    <location>
        <begin position="362"/>
        <end position="382"/>
    </location>
</feature>
<name>A0A9N9G899_9GLOM</name>
<dbReference type="AlphaFoldDB" id="A0A9N9G899"/>
<evidence type="ECO:0000313" key="8">
    <source>
        <dbReference type="EMBL" id="CAG8588084.1"/>
    </source>
</evidence>
<feature type="transmembrane region" description="Helical" evidence="7">
    <location>
        <begin position="394"/>
        <end position="417"/>
    </location>
</feature>
<keyword evidence="9" id="KW-1185">Reference proteome</keyword>
<feature type="transmembrane region" description="Helical" evidence="7">
    <location>
        <begin position="43"/>
        <end position="62"/>
    </location>
</feature>
<feature type="transmembrane region" description="Helical" evidence="7">
    <location>
        <begin position="429"/>
        <end position="448"/>
    </location>
</feature>
<evidence type="ECO:0000256" key="1">
    <source>
        <dbReference type="ARBA" id="ARBA00004127"/>
    </source>
</evidence>
<gene>
    <name evidence="8" type="ORF">FCALED_LOCUS7945</name>
</gene>
<evidence type="ECO:0000313" key="9">
    <source>
        <dbReference type="Proteomes" id="UP000789570"/>
    </source>
</evidence>
<feature type="transmembrane region" description="Helical" evidence="7">
    <location>
        <begin position="144"/>
        <end position="168"/>
    </location>
</feature>
<dbReference type="PANTHER" id="PTHR23519">
    <property type="entry name" value="AUTOPHAGY-RELATED PROTEIN 22"/>
    <property type="match status" value="1"/>
</dbReference>
<dbReference type="OrthoDB" id="192733at2759"/>
<dbReference type="GO" id="GO:0005774">
    <property type="term" value="C:vacuolar membrane"/>
    <property type="evidence" value="ECO:0007669"/>
    <property type="project" value="UniProtKB-SubCell"/>
</dbReference>
<keyword evidence="5 7" id="KW-1133">Transmembrane helix</keyword>
<keyword evidence="6 7" id="KW-0472">Membrane</keyword>
<dbReference type="GO" id="GO:0006914">
    <property type="term" value="P:autophagy"/>
    <property type="evidence" value="ECO:0007669"/>
    <property type="project" value="UniProtKB-KW"/>
</dbReference>
<comment type="similarity">
    <text evidence="2 7">Belongs to the ATG22 family.</text>
</comment>
<dbReference type="PANTHER" id="PTHR23519:SF1">
    <property type="entry name" value="AUTOPHAGY-RELATED PROTEIN 22"/>
    <property type="match status" value="1"/>
</dbReference>
<evidence type="ECO:0000256" key="2">
    <source>
        <dbReference type="ARBA" id="ARBA00006978"/>
    </source>
</evidence>
<feature type="transmembrane region" description="Helical" evidence="7">
    <location>
        <begin position="460"/>
        <end position="479"/>
    </location>
</feature>
<feature type="transmembrane region" description="Helical" evidence="7">
    <location>
        <begin position="238"/>
        <end position="258"/>
    </location>
</feature>
<evidence type="ECO:0000256" key="4">
    <source>
        <dbReference type="ARBA" id="ARBA00022692"/>
    </source>
</evidence>
<dbReference type="GO" id="GO:0006865">
    <property type="term" value="P:amino acid transport"/>
    <property type="evidence" value="ECO:0007669"/>
    <property type="project" value="UniProtKB-KW"/>
</dbReference>
<evidence type="ECO:0000256" key="7">
    <source>
        <dbReference type="RuleBase" id="RU363073"/>
    </source>
</evidence>
<evidence type="ECO:0000256" key="5">
    <source>
        <dbReference type="ARBA" id="ARBA00022989"/>
    </source>
</evidence>
<evidence type="ECO:0000256" key="3">
    <source>
        <dbReference type="ARBA" id="ARBA00022448"/>
    </source>
</evidence>
<keyword evidence="7" id="KW-0926">Vacuole</keyword>
<dbReference type="EMBL" id="CAJVPQ010002218">
    <property type="protein sequence ID" value="CAG8588084.1"/>
    <property type="molecule type" value="Genomic_DNA"/>
</dbReference>
<accession>A0A9N9G899</accession>
<dbReference type="GO" id="GO:0012505">
    <property type="term" value="C:endomembrane system"/>
    <property type="evidence" value="ECO:0007669"/>
    <property type="project" value="UniProtKB-SubCell"/>
</dbReference>
<sequence length="500" mass="56051">MPELTQEEKPPYIVTLNSDEQEIATQSSSDDVLTNRELNGWKLFPLASGAFSTMIVLTAYLLTTLATQSGFELDLVTPCRTEVVGYKCVTKFGFWYIDTANYTRYISAITTAVKCVIYISLGSLADHGALSNILFLLVLNPNMIWLAGLLSIVSVASAHIATVFYLAYIPTYTRIHSKLIESKANNSSLEEMIKDEDKVSSTFTTHSVAIGSASFILICFIQIGIAKLMNNDPYNQQVTIAFIGFWGMVSYTIPLYMIRDRKNPPLPSGQSYFSYSIKRFFKTISKLYHLRQFSKYLIANILILNSILNHVITIILLATNLLPSFNSTKLAISTVIFPIGSILGMYFSLYIQKKFDLSVKTITLISIGCYSLAQIFELIGSWVKPIDSYSYESIFWFTAVFRNLFAGVILTYKVLLAASIMPPNADNEFTSLCSISHNLTSWITPLILAAVTDFSHELRYSNFVLIVLTLTSFILINFIDVKIGKVEAKQFANRQSNNQN</sequence>
<keyword evidence="7" id="KW-0029">Amino-acid transport</keyword>
<dbReference type="Gene3D" id="1.20.1250.20">
    <property type="entry name" value="MFS general substrate transporter like domains"/>
    <property type="match status" value="1"/>
</dbReference>
<dbReference type="InterPro" id="IPR036259">
    <property type="entry name" value="MFS_trans_sf"/>
</dbReference>
<dbReference type="SUPFAM" id="SSF103473">
    <property type="entry name" value="MFS general substrate transporter"/>
    <property type="match status" value="1"/>
</dbReference>
<feature type="transmembrane region" description="Helical" evidence="7">
    <location>
        <begin position="330"/>
        <end position="350"/>
    </location>
</feature>
<feature type="transmembrane region" description="Helical" evidence="7">
    <location>
        <begin position="296"/>
        <end position="318"/>
    </location>
</feature>
<proteinExistence type="inferred from homology"/>
<comment type="function">
    <text evidence="7">Vacuolar effluxer which mediate the efflux of amino acids resulting from autophagic degradation. The release of autophagic amino acids allows the maintenance of protein synthesis and viability during nitrogen starvation.</text>
</comment>
<keyword evidence="7" id="KW-0072">Autophagy</keyword>
<reference evidence="8" key="1">
    <citation type="submission" date="2021-06" db="EMBL/GenBank/DDBJ databases">
        <authorList>
            <person name="Kallberg Y."/>
            <person name="Tangrot J."/>
            <person name="Rosling A."/>
        </authorList>
    </citation>
    <scope>NUCLEOTIDE SEQUENCE</scope>
    <source>
        <strain evidence="8">UK204</strain>
    </source>
</reference>
<organism evidence="8 9">
    <name type="scientific">Funneliformis caledonium</name>
    <dbReference type="NCBI Taxonomy" id="1117310"/>
    <lineage>
        <taxon>Eukaryota</taxon>
        <taxon>Fungi</taxon>
        <taxon>Fungi incertae sedis</taxon>
        <taxon>Mucoromycota</taxon>
        <taxon>Glomeromycotina</taxon>
        <taxon>Glomeromycetes</taxon>
        <taxon>Glomerales</taxon>
        <taxon>Glomeraceae</taxon>
        <taxon>Funneliformis</taxon>
    </lineage>
</organism>